<dbReference type="Proteomes" id="UP000400981">
    <property type="component" value="Unassembled WGS sequence"/>
</dbReference>
<keyword evidence="2" id="KW-1185">Reference proteome</keyword>
<name>A0A5E4TC98_9BURK</name>
<proteinExistence type="predicted"/>
<evidence type="ECO:0000313" key="1">
    <source>
        <dbReference type="EMBL" id="VVD85545.1"/>
    </source>
</evidence>
<dbReference type="EMBL" id="CABPSH010000002">
    <property type="protein sequence ID" value="VVD85545.1"/>
    <property type="molecule type" value="Genomic_DNA"/>
</dbReference>
<evidence type="ECO:0000313" key="2">
    <source>
        <dbReference type="Proteomes" id="UP000400981"/>
    </source>
</evidence>
<sequence length="61" mass="6864">MIFVIWLGTAALAVTATVARVMQLKRAAARTAAATHVVRVLRYRRSHRRTPCSRIRFKDAA</sequence>
<reference evidence="1 2" key="1">
    <citation type="submission" date="2019-08" db="EMBL/GenBank/DDBJ databases">
        <authorList>
            <person name="Peeters C."/>
        </authorList>
    </citation>
    <scope>NUCLEOTIDE SEQUENCE [LARGE SCALE GENOMIC DNA]</scope>
    <source>
        <strain evidence="1 2">LMG 31012</strain>
    </source>
</reference>
<dbReference type="RefSeq" id="WP_150588533.1">
    <property type="nucleotide sequence ID" value="NZ_CABPSH010000002.1"/>
</dbReference>
<gene>
    <name evidence="1" type="ORF">PEP31012_01331</name>
</gene>
<protein>
    <submittedName>
        <fullName evidence="1">Uncharacterized protein</fullName>
    </submittedName>
</protein>
<organism evidence="1 2">
    <name type="scientific">Pandoraea eparura</name>
    <dbReference type="NCBI Taxonomy" id="2508291"/>
    <lineage>
        <taxon>Bacteria</taxon>
        <taxon>Pseudomonadati</taxon>
        <taxon>Pseudomonadota</taxon>
        <taxon>Betaproteobacteria</taxon>
        <taxon>Burkholderiales</taxon>
        <taxon>Burkholderiaceae</taxon>
        <taxon>Pandoraea</taxon>
    </lineage>
</organism>
<dbReference type="AlphaFoldDB" id="A0A5E4TC98"/>
<accession>A0A5E4TC98</accession>